<sequence length="293" mass="33112">MAALALEVQNSHNIEVTTAVQQNFKGQDQPFFGETACGRRYFGIWDGHGSDSVITELRSYMVNGKLAEFMEETSPVCAVANELLRKNICKSYESSGATMNCGILEGNVLKCINCGDSRMFVFRNGELLFQSDEHSALNEKERARLGDKVTYEKSRNIKMVDKNKIIAVYSEYVQMKNGNHLAVTQALGHNGNLPPFPEVYEIEIGPTDEIVAVSVSDGVTDMLCYDEQENIVPQDTKMLYELSAEELKNKIQERWLQQWTMVSLNGEEHHGIKYEKTDCDDVGITRFVMRPKE</sequence>
<comment type="cofactor">
    <cofactor evidence="1">
        <name>Mn(2+)</name>
        <dbReference type="ChEBI" id="CHEBI:29035"/>
    </cofactor>
</comment>
<keyword evidence="7" id="KW-0904">Protein phosphatase</keyword>
<dbReference type="CDD" id="cd00143">
    <property type="entry name" value="PP2Cc"/>
    <property type="match status" value="1"/>
</dbReference>
<dbReference type="PANTHER" id="PTHR13832">
    <property type="entry name" value="PROTEIN PHOSPHATASE 2C"/>
    <property type="match status" value="1"/>
</dbReference>
<keyword evidence="4" id="KW-0479">Metal-binding</keyword>
<comment type="similarity">
    <text evidence="2">Belongs to the PP2C family.</text>
</comment>
<keyword evidence="8" id="KW-0464">Manganese</keyword>
<feature type="domain" description="PPM-type phosphatase" evidence="9">
    <location>
        <begin position="15"/>
        <end position="293"/>
    </location>
</feature>
<dbReference type="PANTHER" id="PTHR13832:SF803">
    <property type="entry name" value="PROTEIN PHOSPHATASE 1G"/>
    <property type="match status" value="1"/>
</dbReference>
<evidence type="ECO:0000256" key="8">
    <source>
        <dbReference type="ARBA" id="ARBA00023211"/>
    </source>
</evidence>
<dbReference type="EMBL" id="MN739055">
    <property type="protein sequence ID" value="QHS86453.1"/>
    <property type="molecule type" value="Genomic_DNA"/>
</dbReference>
<dbReference type="GO" id="GO:0046872">
    <property type="term" value="F:metal ion binding"/>
    <property type="evidence" value="ECO:0007669"/>
    <property type="project" value="UniProtKB-KW"/>
</dbReference>
<keyword evidence="6" id="KW-0460">Magnesium</keyword>
<dbReference type="Gene3D" id="3.60.40.10">
    <property type="entry name" value="PPM-type phosphatase domain"/>
    <property type="match status" value="1"/>
</dbReference>
<protein>
    <recommendedName>
        <fullName evidence="3">protein-serine/threonine phosphatase</fullName>
        <ecNumber evidence="3">3.1.3.16</ecNumber>
    </recommendedName>
</protein>
<evidence type="ECO:0000256" key="4">
    <source>
        <dbReference type="ARBA" id="ARBA00022723"/>
    </source>
</evidence>
<dbReference type="Pfam" id="PF00481">
    <property type="entry name" value="PP2C"/>
    <property type="match status" value="1"/>
</dbReference>
<organism evidence="10">
    <name type="scientific">viral metagenome</name>
    <dbReference type="NCBI Taxonomy" id="1070528"/>
    <lineage>
        <taxon>unclassified sequences</taxon>
        <taxon>metagenomes</taxon>
        <taxon>organismal metagenomes</taxon>
    </lineage>
</organism>
<dbReference type="SMART" id="SM00332">
    <property type="entry name" value="PP2Cc"/>
    <property type="match status" value="1"/>
</dbReference>
<name>A0A6C0B4N9_9ZZZZ</name>
<accession>A0A6C0B4N9</accession>
<proteinExistence type="inferred from homology"/>
<evidence type="ECO:0000256" key="6">
    <source>
        <dbReference type="ARBA" id="ARBA00022842"/>
    </source>
</evidence>
<dbReference type="InterPro" id="IPR001932">
    <property type="entry name" value="PPM-type_phosphatase-like_dom"/>
</dbReference>
<dbReference type="PROSITE" id="PS51746">
    <property type="entry name" value="PPM_2"/>
    <property type="match status" value="1"/>
</dbReference>
<evidence type="ECO:0000259" key="9">
    <source>
        <dbReference type="PROSITE" id="PS51746"/>
    </source>
</evidence>
<dbReference type="EC" id="3.1.3.16" evidence="3"/>
<dbReference type="SUPFAM" id="SSF81606">
    <property type="entry name" value="PP2C-like"/>
    <property type="match status" value="1"/>
</dbReference>
<evidence type="ECO:0000313" key="10">
    <source>
        <dbReference type="EMBL" id="QHS86453.1"/>
    </source>
</evidence>
<dbReference type="InterPro" id="IPR036457">
    <property type="entry name" value="PPM-type-like_dom_sf"/>
</dbReference>
<evidence type="ECO:0000256" key="1">
    <source>
        <dbReference type="ARBA" id="ARBA00001936"/>
    </source>
</evidence>
<dbReference type="InterPro" id="IPR015655">
    <property type="entry name" value="PP2C"/>
</dbReference>
<evidence type="ECO:0000256" key="3">
    <source>
        <dbReference type="ARBA" id="ARBA00013081"/>
    </source>
</evidence>
<evidence type="ECO:0000256" key="5">
    <source>
        <dbReference type="ARBA" id="ARBA00022801"/>
    </source>
</evidence>
<keyword evidence="5" id="KW-0378">Hydrolase</keyword>
<evidence type="ECO:0000256" key="7">
    <source>
        <dbReference type="ARBA" id="ARBA00022912"/>
    </source>
</evidence>
<evidence type="ECO:0000256" key="2">
    <source>
        <dbReference type="ARBA" id="ARBA00006702"/>
    </source>
</evidence>
<dbReference type="GO" id="GO:0004722">
    <property type="term" value="F:protein serine/threonine phosphatase activity"/>
    <property type="evidence" value="ECO:0007669"/>
    <property type="project" value="UniProtKB-EC"/>
</dbReference>
<dbReference type="AlphaFoldDB" id="A0A6C0B4N9"/>
<reference evidence="10" key="1">
    <citation type="journal article" date="2020" name="Nature">
        <title>Giant virus diversity and host interactions through global metagenomics.</title>
        <authorList>
            <person name="Schulz F."/>
            <person name="Roux S."/>
            <person name="Paez-Espino D."/>
            <person name="Jungbluth S."/>
            <person name="Walsh D.A."/>
            <person name="Denef V.J."/>
            <person name="McMahon K.D."/>
            <person name="Konstantinidis K.T."/>
            <person name="Eloe-Fadrosh E.A."/>
            <person name="Kyrpides N.C."/>
            <person name="Woyke T."/>
        </authorList>
    </citation>
    <scope>NUCLEOTIDE SEQUENCE</scope>
    <source>
        <strain evidence="10">GVMAG-M-3300009187-29</strain>
    </source>
</reference>